<comment type="similarity">
    <text evidence="1">Belongs to the TolB family.</text>
</comment>
<sequence>MEWREAPAGPQGIILDGAGALPRVAYLASYIETQRWAALELEARGSHPFEIFVGGESILALEEGAGTKRGTAKLRAGKHLVVVKTVFAPADTAADWRFDLDISAEEPCFTLSTSPERPLSLDMILLAPEIESCRISPDGLLAASKMRRLTPPEGERYTWLEIRRTRDGGLVRSFEGSPGSSGDPFGDLQWAPRGRRLSYHDAEGTIFVHDLETGALSTPVENEENLAGFTWSPDGSYIVYAKTEESEDDEDGVKRLLGIYDRTPYGRNRTSLHIVSGSAARRLTAGRHDSYLQAIHPSGSKLLVSRHFEDLSKRPYGFTELVLLDRTTGTSESLFTGAWVRSAAWSPDGEKILILAGPSTFGDIGKKVPDGAIPNDYDTQAYLFDPGTKEIEAISRDFDPSIDQAFWSKSDGAVYVLAEEESFRRLFRYDARRKRFERLDLGLEYIRSVDAASGEPSAVVTATGASEPPRLYAVDLKRERARMIFDPSEREFEHVRLGRVESWDFTSSGGRRIAGYVYYPPDFDPGRRYPCIVYFYGGTSPTGRSFGGRYPRNLWAAHGYVVYVLQPSG</sequence>
<dbReference type="Gene3D" id="2.120.10.30">
    <property type="entry name" value="TolB, C-terminal domain"/>
    <property type="match status" value="2"/>
</dbReference>
<dbReference type="AlphaFoldDB" id="A0A7V2F455"/>
<dbReference type="Pfam" id="PF07676">
    <property type="entry name" value="PD40"/>
    <property type="match status" value="1"/>
</dbReference>
<dbReference type="SUPFAM" id="SSF82171">
    <property type="entry name" value="DPP6 N-terminal domain-like"/>
    <property type="match status" value="1"/>
</dbReference>
<dbReference type="Gene3D" id="3.40.50.1820">
    <property type="entry name" value="alpha/beta hydrolase"/>
    <property type="match status" value="1"/>
</dbReference>
<proteinExistence type="inferred from homology"/>
<protein>
    <recommendedName>
        <fullName evidence="3">S9 family peptidase</fullName>
    </recommendedName>
</protein>
<dbReference type="InterPro" id="IPR011042">
    <property type="entry name" value="6-blade_b-propeller_TolB-like"/>
</dbReference>
<evidence type="ECO:0000256" key="1">
    <source>
        <dbReference type="ARBA" id="ARBA00009820"/>
    </source>
</evidence>
<evidence type="ECO:0008006" key="3">
    <source>
        <dbReference type="Google" id="ProtNLM"/>
    </source>
</evidence>
<dbReference type="InterPro" id="IPR011659">
    <property type="entry name" value="WD40"/>
</dbReference>
<gene>
    <name evidence="2" type="ORF">ENO08_03940</name>
</gene>
<comment type="caution">
    <text evidence="2">The sequence shown here is derived from an EMBL/GenBank/DDBJ whole genome shotgun (WGS) entry which is preliminary data.</text>
</comment>
<dbReference type="PANTHER" id="PTHR36842">
    <property type="entry name" value="PROTEIN TOLB HOMOLOG"/>
    <property type="match status" value="1"/>
</dbReference>
<dbReference type="Proteomes" id="UP000886069">
    <property type="component" value="Unassembled WGS sequence"/>
</dbReference>
<reference evidence="2" key="1">
    <citation type="journal article" date="2020" name="mSystems">
        <title>Genome- and Community-Level Interaction Insights into Carbon Utilization and Element Cycling Functions of Hydrothermarchaeota in Hydrothermal Sediment.</title>
        <authorList>
            <person name="Zhou Z."/>
            <person name="Liu Y."/>
            <person name="Xu W."/>
            <person name="Pan J."/>
            <person name="Luo Z.H."/>
            <person name="Li M."/>
        </authorList>
    </citation>
    <scope>NUCLEOTIDE SEQUENCE [LARGE SCALE GENOMIC DNA]</scope>
    <source>
        <strain evidence="2">SpSt-1233</strain>
    </source>
</reference>
<feature type="non-terminal residue" evidence="2">
    <location>
        <position position="569"/>
    </location>
</feature>
<dbReference type="EMBL" id="DSEC01000276">
    <property type="protein sequence ID" value="HER43591.1"/>
    <property type="molecule type" value="Genomic_DNA"/>
</dbReference>
<dbReference type="SUPFAM" id="SSF53474">
    <property type="entry name" value="alpha/beta-Hydrolases"/>
    <property type="match status" value="1"/>
</dbReference>
<accession>A0A7V2F455</accession>
<organism evidence="2">
    <name type="scientific">Eiseniibacteriota bacterium</name>
    <dbReference type="NCBI Taxonomy" id="2212470"/>
    <lineage>
        <taxon>Bacteria</taxon>
        <taxon>Candidatus Eiseniibacteriota</taxon>
    </lineage>
</organism>
<dbReference type="InterPro" id="IPR029058">
    <property type="entry name" value="AB_hydrolase_fold"/>
</dbReference>
<evidence type="ECO:0000313" key="2">
    <source>
        <dbReference type="EMBL" id="HER43591.1"/>
    </source>
</evidence>
<name>A0A7V2F455_UNCEI</name>